<comment type="caution">
    <text evidence="1">The sequence shown here is derived from an EMBL/GenBank/DDBJ whole genome shotgun (WGS) entry which is preliminary data.</text>
</comment>
<organism evidence="1 2">
    <name type="scientific">Cymbomonas tetramitiformis</name>
    <dbReference type="NCBI Taxonomy" id="36881"/>
    <lineage>
        <taxon>Eukaryota</taxon>
        <taxon>Viridiplantae</taxon>
        <taxon>Chlorophyta</taxon>
        <taxon>Pyramimonadophyceae</taxon>
        <taxon>Pyramimonadales</taxon>
        <taxon>Pyramimonadaceae</taxon>
        <taxon>Cymbomonas</taxon>
    </lineage>
</organism>
<dbReference type="SUPFAM" id="SSF51735">
    <property type="entry name" value="NAD(P)-binding Rossmann-fold domains"/>
    <property type="match status" value="1"/>
</dbReference>
<dbReference type="EMBL" id="LGRX02013312">
    <property type="protein sequence ID" value="KAK3266240.1"/>
    <property type="molecule type" value="Genomic_DNA"/>
</dbReference>
<dbReference type="InterPro" id="IPR036291">
    <property type="entry name" value="NAD(P)-bd_dom_sf"/>
</dbReference>
<gene>
    <name evidence="1" type="ORF">CYMTET_25121</name>
</gene>
<sequence>YVPAVAYMRSKLLLSAHACELHRRYHHAGLSSIVVDPGAVDSRITRLWPRSLRWLFRRGMWCLGLLGSPEDGALAVMAAVSSDENLSGVYMFGRSGCQLQASSLSLDENIGQQCWDTLI</sequence>
<protein>
    <submittedName>
        <fullName evidence="1">Uncharacterized protein</fullName>
    </submittedName>
</protein>
<proteinExistence type="predicted"/>
<dbReference type="AlphaFoldDB" id="A0AAE0KZJ6"/>
<feature type="non-terminal residue" evidence="1">
    <location>
        <position position="1"/>
    </location>
</feature>
<evidence type="ECO:0000313" key="1">
    <source>
        <dbReference type="EMBL" id="KAK3266240.1"/>
    </source>
</evidence>
<accession>A0AAE0KZJ6</accession>
<evidence type="ECO:0000313" key="2">
    <source>
        <dbReference type="Proteomes" id="UP001190700"/>
    </source>
</evidence>
<dbReference type="Proteomes" id="UP001190700">
    <property type="component" value="Unassembled WGS sequence"/>
</dbReference>
<reference evidence="1 2" key="1">
    <citation type="journal article" date="2015" name="Genome Biol. Evol.">
        <title>Comparative Genomics of a Bacterivorous Green Alga Reveals Evolutionary Causalities and Consequences of Phago-Mixotrophic Mode of Nutrition.</title>
        <authorList>
            <person name="Burns J.A."/>
            <person name="Paasch A."/>
            <person name="Narechania A."/>
            <person name="Kim E."/>
        </authorList>
    </citation>
    <scope>NUCLEOTIDE SEQUENCE [LARGE SCALE GENOMIC DNA]</scope>
    <source>
        <strain evidence="1 2">PLY_AMNH</strain>
    </source>
</reference>
<dbReference type="Gene3D" id="3.40.50.720">
    <property type="entry name" value="NAD(P)-binding Rossmann-like Domain"/>
    <property type="match status" value="1"/>
</dbReference>
<name>A0AAE0KZJ6_9CHLO</name>
<keyword evidence="2" id="KW-1185">Reference proteome</keyword>